<dbReference type="Gene3D" id="1.10.8.60">
    <property type="match status" value="1"/>
</dbReference>
<dbReference type="InterPro" id="IPR001789">
    <property type="entry name" value="Sig_transdc_resp-reg_receiver"/>
</dbReference>
<dbReference type="Gene3D" id="3.40.50.2300">
    <property type="match status" value="1"/>
</dbReference>
<dbReference type="Pfam" id="PF00072">
    <property type="entry name" value="Response_reg"/>
    <property type="match status" value="1"/>
</dbReference>
<organism evidence="11 12">
    <name type="scientific">Thioclava litoralis</name>
    <dbReference type="NCBI Taxonomy" id="3076557"/>
    <lineage>
        <taxon>Bacteria</taxon>
        <taxon>Pseudomonadati</taxon>
        <taxon>Pseudomonadota</taxon>
        <taxon>Alphaproteobacteria</taxon>
        <taxon>Rhodobacterales</taxon>
        <taxon>Paracoccaceae</taxon>
        <taxon>Thioclava</taxon>
    </lineage>
</organism>
<evidence type="ECO:0000259" key="9">
    <source>
        <dbReference type="PROSITE" id="PS50045"/>
    </source>
</evidence>
<keyword evidence="7" id="KW-0804">Transcription</keyword>
<dbReference type="SUPFAM" id="SSF46689">
    <property type="entry name" value="Homeodomain-like"/>
    <property type="match status" value="1"/>
</dbReference>
<keyword evidence="12" id="KW-1185">Reference proteome</keyword>
<dbReference type="EMBL" id="CP135443">
    <property type="protein sequence ID" value="WRY34413.1"/>
    <property type="molecule type" value="Genomic_DNA"/>
</dbReference>
<dbReference type="InterPro" id="IPR003593">
    <property type="entry name" value="AAA+_ATPase"/>
</dbReference>
<keyword evidence="4" id="KW-0805">Transcription regulation</keyword>
<dbReference type="Gene3D" id="1.10.10.60">
    <property type="entry name" value="Homeodomain-like"/>
    <property type="match status" value="1"/>
</dbReference>
<dbReference type="PANTHER" id="PTHR32071:SF117">
    <property type="entry name" value="PTS-DEPENDENT DIHYDROXYACETONE KINASE OPERON REGULATORY PROTEIN-RELATED"/>
    <property type="match status" value="1"/>
</dbReference>
<feature type="domain" description="Response regulatory" evidence="10">
    <location>
        <begin position="18"/>
        <end position="132"/>
    </location>
</feature>
<dbReference type="Pfam" id="PF02954">
    <property type="entry name" value="HTH_8"/>
    <property type="match status" value="1"/>
</dbReference>
<evidence type="ECO:0000256" key="3">
    <source>
        <dbReference type="ARBA" id="ARBA00023012"/>
    </source>
</evidence>
<evidence type="ECO:0000313" key="12">
    <source>
        <dbReference type="Proteomes" id="UP001623290"/>
    </source>
</evidence>
<gene>
    <name evidence="11" type="ORF">RPE78_03750</name>
</gene>
<dbReference type="PROSITE" id="PS50110">
    <property type="entry name" value="RESPONSE_REGULATORY"/>
    <property type="match status" value="1"/>
</dbReference>
<evidence type="ECO:0000313" key="11">
    <source>
        <dbReference type="EMBL" id="WRY34413.1"/>
    </source>
</evidence>
<dbReference type="InterPro" id="IPR009057">
    <property type="entry name" value="Homeodomain-like_sf"/>
</dbReference>
<dbReference type="SMART" id="SM00382">
    <property type="entry name" value="AAA"/>
    <property type="match status" value="1"/>
</dbReference>
<evidence type="ECO:0000256" key="4">
    <source>
        <dbReference type="ARBA" id="ARBA00023015"/>
    </source>
</evidence>
<dbReference type="SMART" id="SM00448">
    <property type="entry name" value="REC"/>
    <property type="match status" value="1"/>
</dbReference>
<keyword evidence="6" id="KW-0010">Activator</keyword>
<dbReference type="SUPFAM" id="SSF52172">
    <property type="entry name" value="CheY-like"/>
    <property type="match status" value="1"/>
</dbReference>
<dbReference type="Gene3D" id="3.40.50.300">
    <property type="entry name" value="P-loop containing nucleotide triphosphate hydrolases"/>
    <property type="match status" value="1"/>
</dbReference>
<keyword evidence="5" id="KW-0238">DNA-binding</keyword>
<feature type="modified residue" description="4-aspartylphosphate" evidence="8">
    <location>
        <position position="67"/>
    </location>
</feature>
<keyword evidence="8" id="KW-0597">Phosphoprotein</keyword>
<reference evidence="11 12" key="1">
    <citation type="submission" date="2023-09" db="EMBL/GenBank/DDBJ databases">
        <title>Thioclava shenzhenensis sp. nov., a multidrug resistant bacteria-antagonizing species isolated from coastal seawater.</title>
        <authorList>
            <person name="Long M."/>
        </authorList>
    </citation>
    <scope>NUCLEOTIDE SEQUENCE [LARGE SCALE GENOMIC DNA]</scope>
    <source>
        <strain evidence="11 12">FTW29</strain>
    </source>
</reference>
<dbReference type="PROSITE" id="PS00676">
    <property type="entry name" value="SIGMA54_INTERACT_2"/>
    <property type="match status" value="1"/>
</dbReference>
<evidence type="ECO:0000256" key="1">
    <source>
        <dbReference type="ARBA" id="ARBA00022741"/>
    </source>
</evidence>
<dbReference type="InterPro" id="IPR002078">
    <property type="entry name" value="Sigma_54_int"/>
</dbReference>
<evidence type="ECO:0000259" key="10">
    <source>
        <dbReference type="PROSITE" id="PS50110"/>
    </source>
</evidence>
<dbReference type="InterPro" id="IPR011006">
    <property type="entry name" value="CheY-like_superfamily"/>
</dbReference>
<evidence type="ECO:0000256" key="7">
    <source>
        <dbReference type="ARBA" id="ARBA00023163"/>
    </source>
</evidence>
<dbReference type="Pfam" id="PF25601">
    <property type="entry name" value="AAA_lid_14"/>
    <property type="match status" value="1"/>
</dbReference>
<dbReference type="CDD" id="cd00009">
    <property type="entry name" value="AAA"/>
    <property type="match status" value="1"/>
</dbReference>
<evidence type="ECO:0000256" key="6">
    <source>
        <dbReference type="ARBA" id="ARBA00023159"/>
    </source>
</evidence>
<accession>A0ABZ1E034</accession>
<sequence>MMPIVPTPSSKPFFDAAEVLIVEDISSLQLVYASHVQKMGLTAHIVDTAKQALSLFTQKPFSIVLLDLMLPDGDGMELIDRLLRLAPNTQIIVITAERSPERAVTAMRAGAFDYLTKPVSEARLQSVVSRALSHAREIRPLTRDAAHSGAVGAFIGHAPEMLKLYDRIRQTAASDASVFIVGESGTGKEICAEAIHLLSPRASNPFVVFDCSAIRQDRFDSELFGHMRGALPGAITDHAGAAMRADGGTLFLDKLTELDPALQGKLLRFLQTQRVRPVGAAEERKVDLRIISASDIPPQEAVEQGKLRSDLFYRLCVVAIHIPPLRNRSEDIPALAEHFLTEFSAQEQRNFTRITPQALQRLKSAYWSGNVRELMNMIRSAVILNCGPDLTADMLPTSDGTHMGDMSGGNELSMFDGQSLAEIERRIIEYRLSQNDHSVPQVARGLHIAPSTLYRKLEAWKTTGEEPT</sequence>
<dbReference type="InterPro" id="IPR002197">
    <property type="entry name" value="HTH_Fis"/>
</dbReference>
<dbReference type="InterPro" id="IPR025943">
    <property type="entry name" value="Sigma_54_int_dom_ATP-bd_2"/>
</dbReference>
<dbReference type="PROSITE" id="PS50045">
    <property type="entry name" value="SIGMA54_INTERACT_4"/>
    <property type="match status" value="1"/>
</dbReference>
<keyword evidence="2" id="KW-0067">ATP-binding</keyword>
<feature type="domain" description="Sigma-54 factor interaction" evidence="9">
    <location>
        <begin position="154"/>
        <end position="383"/>
    </location>
</feature>
<evidence type="ECO:0000256" key="5">
    <source>
        <dbReference type="ARBA" id="ARBA00023125"/>
    </source>
</evidence>
<proteinExistence type="predicted"/>
<evidence type="ECO:0000256" key="2">
    <source>
        <dbReference type="ARBA" id="ARBA00022840"/>
    </source>
</evidence>
<dbReference type="PANTHER" id="PTHR32071">
    <property type="entry name" value="TRANSCRIPTIONAL REGULATORY PROTEIN"/>
    <property type="match status" value="1"/>
</dbReference>
<dbReference type="Pfam" id="PF00158">
    <property type="entry name" value="Sigma54_activat"/>
    <property type="match status" value="1"/>
</dbReference>
<keyword evidence="1" id="KW-0547">Nucleotide-binding</keyword>
<dbReference type="RefSeq" id="WP_339108161.1">
    <property type="nucleotide sequence ID" value="NZ_CP135443.1"/>
</dbReference>
<protein>
    <submittedName>
        <fullName evidence="11">Sigma-54 dependent transcriptional regulator</fullName>
    </submittedName>
</protein>
<keyword evidence="3" id="KW-0902">Two-component regulatory system</keyword>
<name>A0ABZ1E034_9RHOB</name>
<dbReference type="Proteomes" id="UP001623290">
    <property type="component" value="Chromosome"/>
</dbReference>
<dbReference type="SUPFAM" id="SSF52540">
    <property type="entry name" value="P-loop containing nucleoside triphosphate hydrolases"/>
    <property type="match status" value="1"/>
</dbReference>
<dbReference type="InterPro" id="IPR027417">
    <property type="entry name" value="P-loop_NTPase"/>
</dbReference>
<dbReference type="InterPro" id="IPR058031">
    <property type="entry name" value="AAA_lid_NorR"/>
</dbReference>
<evidence type="ECO:0000256" key="8">
    <source>
        <dbReference type="PROSITE-ProRule" id="PRU00169"/>
    </source>
</evidence>